<evidence type="ECO:0000256" key="2">
    <source>
        <dbReference type="SAM" id="MobiDB-lite"/>
    </source>
</evidence>
<dbReference type="EMBL" id="JAUKUA010000006">
    <property type="protein sequence ID" value="KAK0707296.1"/>
    <property type="molecule type" value="Genomic_DNA"/>
</dbReference>
<dbReference type="InterPro" id="IPR036864">
    <property type="entry name" value="Zn2-C6_fun-type_DNA-bd_sf"/>
</dbReference>
<dbReference type="PANTHER" id="PTHR47657">
    <property type="entry name" value="STEROL REGULATORY ELEMENT-BINDING PROTEIN ECM22"/>
    <property type="match status" value="1"/>
</dbReference>
<protein>
    <recommendedName>
        <fullName evidence="3">Zn(2)-C6 fungal-type domain-containing protein</fullName>
    </recommendedName>
</protein>
<gene>
    <name evidence="4" type="ORF">B0H67DRAFT_670128</name>
</gene>
<dbReference type="InterPro" id="IPR052400">
    <property type="entry name" value="Zn2-C6_fungal_TF"/>
</dbReference>
<dbReference type="InterPro" id="IPR001138">
    <property type="entry name" value="Zn2Cys6_DnaBD"/>
</dbReference>
<keyword evidence="5" id="KW-1185">Reference proteome</keyword>
<organism evidence="4 5">
    <name type="scientific">Lasiosphaeris hirsuta</name>
    <dbReference type="NCBI Taxonomy" id="260670"/>
    <lineage>
        <taxon>Eukaryota</taxon>
        <taxon>Fungi</taxon>
        <taxon>Dikarya</taxon>
        <taxon>Ascomycota</taxon>
        <taxon>Pezizomycotina</taxon>
        <taxon>Sordariomycetes</taxon>
        <taxon>Sordariomycetidae</taxon>
        <taxon>Sordariales</taxon>
        <taxon>Lasiosphaeriaceae</taxon>
        <taxon>Lasiosphaeris</taxon>
    </lineage>
</organism>
<feature type="compositionally biased region" description="Basic residues" evidence="2">
    <location>
        <begin position="8"/>
        <end position="17"/>
    </location>
</feature>
<dbReference type="Proteomes" id="UP001172102">
    <property type="component" value="Unassembled WGS sequence"/>
</dbReference>
<reference evidence="4" key="1">
    <citation type="submission" date="2023-06" db="EMBL/GenBank/DDBJ databases">
        <title>Genome-scale phylogeny and comparative genomics of the fungal order Sordariales.</title>
        <authorList>
            <consortium name="Lawrence Berkeley National Laboratory"/>
            <person name="Hensen N."/>
            <person name="Bonometti L."/>
            <person name="Westerberg I."/>
            <person name="Brannstrom I.O."/>
            <person name="Guillou S."/>
            <person name="Cros-Aarteil S."/>
            <person name="Calhoun S."/>
            <person name="Haridas S."/>
            <person name="Kuo A."/>
            <person name="Mondo S."/>
            <person name="Pangilinan J."/>
            <person name="Riley R."/>
            <person name="Labutti K."/>
            <person name="Andreopoulos B."/>
            <person name="Lipzen A."/>
            <person name="Chen C."/>
            <person name="Yanf M."/>
            <person name="Daum C."/>
            <person name="Ng V."/>
            <person name="Clum A."/>
            <person name="Steindorff A."/>
            <person name="Ohm R."/>
            <person name="Martin F."/>
            <person name="Silar P."/>
            <person name="Natvig D."/>
            <person name="Lalanne C."/>
            <person name="Gautier V."/>
            <person name="Ament-Velasquez S.L."/>
            <person name="Kruys A."/>
            <person name="Hutchinson M.I."/>
            <person name="Powell A.J."/>
            <person name="Barry K."/>
            <person name="Miller A.N."/>
            <person name="Grigoriev I.V."/>
            <person name="Debuchy R."/>
            <person name="Gladieux P."/>
            <person name="Thoren M.H."/>
            <person name="Johannesson H."/>
        </authorList>
    </citation>
    <scope>NUCLEOTIDE SEQUENCE</scope>
    <source>
        <strain evidence="4">SMH4607-1</strain>
    </source>
</reference>
<accession>A0AA40A0Z2</accession>
<evidence type="ECO:0000256" key="1">
    <source>
        <dbReference type="ARBA" id="ARBA00023242"/>
    </source>
</evidence>
<dbReference type="SUPFAM" id="SSF57701">
    <property type="entry name" value="Zn2/Cys6 DNA-binding domain"/>
    <property type="match status" value="1"/>
</dbReference>
<feature type="region of interest" description="Disordered" evidence="2">
    <location>
        <begin position="71"/>
        <end position="118"/>
    </location>
</feature>
<evidence type="ECO:0000313" key="5">
    <source>
        <dbReference type="Proteomes" id="UP001172102"/>
    </source>
</evidence>
<feature type="region of interest" description="Disordered" evidence="2">
    <location>
        <begin position="298"/>
        <end position="360"/>
    </location>
</feature>
<dbReference type="GO" id="GO:0000981">
    <property type="term" value="F:DNA-binding transcription factor activity, RNA polymerase II-specific"/>
    <property type="evidence" value="ECO:0007669"/>
    <property type="project" value="InterPro"/>
</dbReference>
<feature type="region of interest" description="Disordered" evidence="2">
    <location>
        <begin position="1"/>
        <end position="20"/>
    </location>
</feature>
<evidence type="ECO:0000313" key="4">
    <source>
        <dbReference type="EMBL" id="KAK0707296.1"/>
    </source>
</evidence>
<dbReference type="Pfam" id="PF00172">
    <property type="entry name" value="Zn_clus"/>
    <property type="match status" value="1"/>
</dbReference>
<dbReference type="SMART" id="SM00066">
    <property type="entry name" value="GAL4"/>
    <property type="match status" value="1"/>
</dbReference>
<comment type="caution">
    <text evidence="4">The sequence shown here is derived from an EMBL/GenBank/DDBJ whole genome shotgun (WGS) entry which is preliminary data.</text>
</comment>
<dbReference type="PANTHER" id="PTHR47657:SF14">
    <property type="entry name" value="ZN(2)-C6 FUNGAL-TYPE DOMAIN-CONTAINING PROTEIN"/>
    <property type="match status" value="1"/>
</dbReference>
<sequence>MDEYTEHKTRRPHRKSRNGCTRCKERRIKCDELTPRCSRCHRMNLDCQYKRQASAEDAADPIDALMLQLQVSPRGPGSPESSGHESGGSPLSTASSSGVSLRVPRHEVPRPGSPLRAAHPQTLAPAELDLFKHYLEHTSKDLTVDEDDQYTLQVGIPNLACQSKPLMRSVLALAAVCRCCDMIAGAGAGAGEAATEPSRARVAELLALADGYHMDSLREIQATLPRVKQYDHVLANAAMMGMYGSGSHRTRIWLAQTAGPDAPPYAMPKHSQWISLFRAAYLAYAGLLPPETAHSPAPFDYQLTPHLTAPLPPSSTRSPPSSPPPSTRPSRRCTPSPSPWRPRTRTRTGTWRRAGRRWAC</sequence>
<dbReference type="AlphaFoldDB" id="A0AA40A0Z2"/>
<dbReference type="GO" id="GO:0008270">
    <property type="term" value="F:zinc ion binding"/>
    <property type="evidence" value="ECO:0007669"/>
    <property type="project" value="InterPro"/>
</dbReference>
<feature type="domain" description="Zn(2)-C6 fungal-type" evidence="3">
    <location>
        <begin position="19"/>
        <end position="49"/>
    </location>
</feature>
<proteinExistence type="predicted"/>
<name>A0AA40A0Z2_9PEZI</name>
<feature type="compositionally biased region" description="Low complexity" evidence="2">
    <location>
        <begin position="87"/>
        <end position="100"/>
    </location>
</feature>
<dbReference type="Gene3D" id="4.10.240.10">
    <property type="entry name" value="Zn(2)-C6 fungal-type DNA-binding domain"/>
    <property type="match status" value="1"/>
</dbReference>
<feature type="compositionally biased region" description="Low complexity" evidence="2">
    <location>
        <begin position="72"/>
        <end position="81"/>
    </location>
</feature>
<keyword evidence="1" id="KW-0539">Nucleus</keyword>
<evidence type="ECO:0000259" key="3">
    <source>
        <dbReference type="PROSITE" id="PS50048"/>
    </source>
</evidence>
<dbReference type="PROSITE" id="PS50048">
    <property type="entry name" value="ZN2_CY6_FUNGAL_2"/>
    <property type="match status" value="1"/>
</dbReference>
<dbReference type="CDD" id="cd00067">
    <property type="entry name" value="GAL4"/>
    <property type="match status" value="1"/>
</dbReference>
<dbReference type="PROSITE" id="PS00463">
    <property type="entry name" value="ZN2_CY6_FUNGAL_1"/>
    <property type="match status" value="1"/>
</dbReference>